<dbReference type="InterPro" id="IPR013538">
    <property type="entry name" value="ASHA1/2-like_C"/>
</dbReference>
<evidence type="ECO:0000256" key="1">
    <source>
        <dbReference type="ARBA" id="ARBA00006817"/>
    </source>
</evidence>
<evidence type="ECO:0000259" key="2">
    <source>
        <dbReference type="Pfam" id="PF08327"/>
    </source>
</evidence>
<reference evidence="3 4" key="1">
    <citation type="submission" date="2019-06" db="EMBL/GenBank/DDBJ databases">
        <title>Whole genome shotgun sequence of Pseudonocardia hydrocarbonoxydans NBRC 14498.</title>
        <authorList>
            <person name="Hosoyama A."/>
            <person name="Uohara A."/>
            <person name="Ohji S."/>
            <person name="Ichikawa N."/>
        </authorList>
    </citation>
    <scope>NUCLEOTIDE SEQUENCE [LARGE SCALE GENOMIC DNA]</scope>
    <source>
        <strain evidence="3 4">NBRC 14498</strain>
    </source>
</reference>
<dbReference type="SUPFAM" id="SSF55961">
    <property type="entry name" value="Bet v1-like"/>
    <property type="match status" value="1"/>
</dbReference>
<keyword evidence="4" id="KW-1185">Reference proteome</keyword>
<comment type="caution">
    <text evidence="3">The sequence shown here is derived from an EMBL/GenBank/DDBJ whole genome shotgun (WGS) entry which is preliminary data.</text>
</comment>
<comment type="similarity">
    <text evidence="1">Belongs to the AHA1 family.</text>
</comment>
<accession>A0A4Y3WT97</accession>
<dbReference type="RefSeq" id="WP_218030277.1">
    <property type="nucleotide sequence ID" value="NZ_BAAARZ010000013.1"/>
</dbReference>
<gene>
    <name evidence="3" type="ORF">PHY01_43900</name>
</gene>
<proteinExistence type="inferred from homology"/>
<dbReference type="InterPro" id="IPR023393">
    <property type="entry name" value="START-like_dom_sf"/>
</dbReference>
<protein>
    <submittedName>
        <fullName evidence="3">Toxin</fullName>
    </submittedName>
</protein>
<organism evidence="3 4">
    <name type="scientific">Pseudonocardia hydrocarbonoxydans</name>
    <dbReference type="NCBI Taxonomy" id="76726"/>
    <lineage>
        <taxon>Bacteria</taxon>
        <taxon>Bacillati</taxon>
        <taxon>Actinomycetota</taxon>
        <taxon>Actinomycetes</taxon>
        <taxon>Pseudonocardiales</taxon>
        <taxon>Pseudonocardiaceae</taxon>
        <taxon>Pseudonocardia</taxon>
    </lineage>
</organism>
<dbReference type="AlphaFoldDB" id="A0A4Y3WT97"/>
<dbReference type="Pfam" id="PF08327">
    <property type="entry name" value="AHSA1"/>
    <property type="match status" value="1"/>
</dbReference>
<name>A0A4Y3WT97_9PSEU</name>
<evidence type="ECO:0000313" key="4">
    <source>
        <dbReference type="Proteomes" id="UP000320338"/>
    </source>
</evidence>
<feature type="domain" description="Activator of Hsp90 ATPase homologue 1/2-like C-terminal" evidence="2">
    <location>
        <begin position="12"/>
        <end position="128"/>
    </location>
</feature>
<dbReference type="EMBL" id="BJNG01000039">
    <property type="protein sequence ID" value="GEC22107.1"/>
    <property type="molecule type" value="Genomic_DNA"/>
</dbReference>
<dbReference type="Gene3D" id="3.30.530.20">
    <property type="match status" value="1"/>
</dbReference>
<dbReference type="Proteomes" id="UP000320338">
    <property type="component" value="Unassembled WGS sequence"/>
</dbReference>
<sequence>MSDRIEREIHVDAPIERVFALVSEPGWWIEDGPERIVTREGELTLVELPTHGMTFPVLPLAQDPPRYASFRSAFPGTEPVEGTSTLVEFTLTEQDGGTLLRVVESGYDALTVPCDTAGSIEGWEQELRAAKQRAQRVPA</sequence>
<evidence type="ECO:0000313" key="3">
    <source>
        <dbReference type="EMBL" id="GEC22107.1"/>
    </source>
</evidence>